<name>A0A8D8BEE1_CULPI</name>
<dbReference type="EMBL" id="HBUE01073088">
    <property type="protein sequence ID" value="CAG6473615.1"/>
    <property type="molecule type" value="Transcribed_RNA"/>
</dbReference>
<organism evidence="2">
    <name type="scientific">Culex pipiens</name>
    <name type="common">House mosquito</name>
    <dbReference type="NCBI Taxonomy" id="7175"/>
    <lineage>
        <taxon>Eukaryota</taxon>
        <taxon>Metazoa</taxon>
        <taxon>Ecdysozoa</taxon>
        <taxon>Arthropoda</taxon>
        <taxon>Hexapoda</taxon>
        <taxon>Insecta</taxon>
        <taxon>Pterygota</taxon>
        <taxon>Neoptera</taxon>
        <taxon>Endopterygota</taxon>
        <taxon>Diptera</taxon>
        <taxon>Nematocera</taxon>
        <taxon>Culicoidea</taxon>
        <taxon>Culicidae</taxon>
        <taxon>Culicinae</taxon>
        <taxon>Culicini</taxon>
        <taxon>Culex</taxon>
        <taxon>Culex</taxon>
    </lineage>
</organism>
<feature type="compositionally biased region" description="Low complexity" evidence="1">
    <location>
        <begin position="13"/>
        <end position="52"/>
    </location>
</feature>
<evidence type="ECO:0000313" key="2">
    <source>
        <dbReference type="EMBL" id="CAG6473615.1"/>
    </source>
</evidence>
<sequence>MISHSSFVSHACTNTNTTTVTPSAYSNNTNTNIPNNSNSNNSNNTNVNSINTGGPIAGGGAYHRSDFRNRRSSSEPVNNQMVLNNPNIAKLLALKQAHIYSGTSASSAPPSAICTSTTTSTITTNLLTTYCTTTTTTTTNTSTLTISTAHSSATNSTSPAQSIEDVENDDDANNFIVDCLQDISSIKVRTIAQATNPTLISLCSNASC</sequence>
<accession>A0A8D8BEE1</accession>
<evidence type="ECO:0000256" key="1">
    <source>
        <dbReference type="SAM" id="MobiDB-lite"/>
    </source>
</evidence>
<feature type="region of interest" description="Disordered" evidence="1">
    <location>
        <begin position="13"/>
        <end position="53"/>
    </location>
</feature>
<dbReference type="AlphaFoldDB" id="A0A8D8BEE1"/>
<reference evidence="2" key="1">
    <citation type="submission" date="2021-05" db="EMBL/GenBank/DDBJ databases">
        <authorList>
            <person name="Alioto T."/>
            <person name="Alioto T."/>
            <person name="Gomez Garrido J."/>
        </authorList>
    </citation>
    <scope>NUCLEOTIDE SEQUENCE</scope>
</reference>
<protein>
    <submittedName>
        <fullName evidence="2">(northern house mosquito) hypothetical protein</fullName>
    </submittedName>
</protein>
<proteinExistence type="predicted"/>